<gene>
    <name evidence="2" type="ORF">SAMN05660236_0880</name>
</gene>
<reference evidence="2 3" key="1">
    <citation type="submission" date="2017-02" db="EMBL/GenBank/DDBJ databases">
        <authorList>
            <person name="Peterson S.W."/>
        </authorList>
    </citation>
    <scope>NUCLEOTIDE SEQUENCE [LARGE SCALE GENOMIC DNA]</scope>
    <source>
        <strain evidence="2 3">DSM 25262</strain>
    </source>
</reference>
<dbReference type="STRING" id="688867.SAMN05660236_0880"/>
<dbReference type="EMBL" id="FUZU01000001">
    <property type="protein sequence ID" value="SKC47892.1"/>
    <property type="molecule type" value="Genomic_DNA"/>
</dbReference>
<evidence type="ECO:0008006" key="4">
    <source>
        <dbReference type="Google" id="ProtNLM"/>
    </source>
</evidence>
<protein>
    <recommendedName>
        <fullName evidence="4">Outer membrane protein beta-barrel domain-containing protein</fullName>
    </recommendedName>
</protein>
<keyword evidence="3" id="KW-1185">Reference proteome</keyword>
<keyword evidence="1" id="KW-0732">Signal</keyword>
<accession>A0A1T5J9F4</accession>
<dbReference type="Proteomes" id="UP000190961">
    <property type="component" value="Unassembled WGS sequence"/>
</dbReference>
<evidence type="ECO:0000256" key="1">
    <source>
        <dbReference type="SAM" id="SignalP"/>
    </source>
</evidence>
<feature type="signal peptide" evidence="1">
    <location>
        <begin position="1"/>
        <end position="24"/>
    </location>
</feature>
<feature type="chain" id="PRO_5012391569" description="Outer membrane protein beta-barrel domain-containing protein" evidence="1">
    <location>
        <begin position="25"/>
        <end position="291"/>
    </location>
</feature>
<evidence type="ECO:0000313" key="3">
    <source>
        <dbReference type="Proteomes" id="UP000190961"/>
    </source>
</evidence>
<evidence type="ECO:0000313" key="2">
    <source>
        <dbReference type="EMBL" id="SKC47892.1"/>
    </source>
</evidence>
<dbReference type="OrthoDB" id="1256438at2"/>
<dbReference type="AlphaFoldDB" id="A0A1T5J9F4"/>
<organism evidence="2 3">
    <name type="scientific">Ohtaekwangia koreensis</name>
    <dbReference type="NCBI Taxonomy" id="688867"/>
    <lineage>
        <taxon>Bacteria</taxon>
        <taxon>Pseudomonadati</taxon>
        <taxon>Bacteroidota</taxon>
        <taxon>Cytophagia</taxon>
        <taxon>Cytophagales</taxon>
        <taxon>Fulvivirgaceae</taxon>
        <taxon>Ohtaekwangia</taxon>
    </lineage>
</organism>
<proteinExistence type="predicted"/>
<sequence length="291" mass="33067">MNTITRKHVLSTVFLLLIALPAMAQQEIGTNVYHIRSYRKNQDTVYYTRQTKRVTVKRGSTITETIGNITVQRQLIKDSIILVNEEVVVRIPGNRWKAGEVKHTNDAPDKLYLDPWTFSDCDNTALNATCYIKIQPNSYVRLWRTYWKWSAITIPFAIRKSLNDTIDSKVTTDLKAGVSFSYNFNWETFRNRRIEAKKNVKGLSFGIGAGFSKVTLNETSTSLSEEPIKNEEDGLAFFIAPGITTNIRGIQAGVFYGIDFGLTDNVKQWNYNKKAYWGIALGIGLDIFGKI</sequence>
<name>A0A1T5J9F4_9BACT</name>
<dbReference type="RefSeq" id="WP_079685469.1">
    <property type="nucleotide sequence ID" value="NZ_FUZU01000001.1"/>
</dbReference>